<dbReference type="GeneID" id="68109457"/>
<proteinExistence type="predicted"/>
<evidence type="ECO:0000313" key="3">
    <source>
        <dbReference type="Proteomes" id="UP000444721"/>
    </source>
</evidence>
<gene>
    <name evidence="2" type="ORF">FDP41_002239</name>
</gene>
<accession>A0A6A5BZL0</accession>
<evidence type="ECO:0000313" key="2">
    <source>
        <dbReference type="EMBL" id="KAF0978419.1"/>
    </source>
</evidence>
<comment type="caution">
    <text evidence="2">The sequence shown here is derived from an EMBL/GenBank/DDBJ whole genome shotgun (WGS) entry which is preliminary data.</text>
</comment>
<name>A0A6A5BZL0_NAEFO</name>
<dbReference type="VEuPathDB" id="AmoebaDB:NfTy_043150"/>
<dbReference type="VEuPathDB" id="AmoebaDB:FDP41_002239"/>
<organism evidence="2 3">
    <name type="scientific">Naegleria fowleri</name>
    <name type="common">Brain eating amoeba</name>
    <dbReference type="NCBI Taxonomy" id="5763"/>
    <lineage>
        <taxon>Eukaryota</taxon>
        <taxon>Discoba</taxon>
        <taxon>Heterolobosea</taxon>
        <taxon>Tetramitia</taxon>
        <taxon>Eutetramitia</taxon>
        <taxon>Vahlkampfiidae</taxon>
        <taxon>Naegleria</taxon>
    </lineage>
</organism>
<feature type="region of interest" description="Disordered" evidence="1">
    <location>
        <begin position="147"/>
        <end position="169"/>
    </location>
</feature>
<keyword evidence="3" id="KW-1185">Reference proteome</keyword>
<dbReference type="RefSeq" id="XP_044563132.1">
    <property type="nucleotide sequence ID" value="XM_044705411.1"/>
</dbReference>
<reference evidence="2 3" key="1">
    <citation type="journal article" date="2019" name="Sci. Rep.">
        <title>Nanopore sequencing improves the draft genome of the human pathogenic amoeba Naegleria fowleri.</title>
        <authorList>
            <person name="Liechti N."/>
            <person name="Schurch N."/>
            <person name="Bruggmann R."/>
            <person name="Wittwer M."/>
        </authorList>
    </citation>
    <scope>NUCLEOTIDE SEQUENCE [LARGE SCALE GENOMIC DNA]</scope>
    <source>
        <strain evidence="2 3">ATCC 30894</strain>
    </source>
</reference>
<feature type="compositionally biased region" description="Polar residues" evidence="1">
    <location>
        <begin position="153"/>
        <end position="163"/>
    </location>
</feature>
<evidence type="ECO:0000256" key="1">
    <source>
        <dbReference type="SAM" id="MobiDB-lite"/>
    </source>
</evidence>
<dbReference type="EMBL" id="VFQX01000029">
    <property type="protein sequence ID" value="KAF0978419.1"/>
    <property type="molecule type" value="Genomic_DNA"/>
</dbReference>
<sequence>MNQNCVLHHNIIEQSKQQQQSEWIQIPPELFCFIFEFISWNEAHAFATQVNMKLYRKLMFEDRDAHIYRMFFKRLLEREAKLLLERLNQGNNQVMRPSGTTHSRSLSQLRNSVRKFLKTTYRMFPDLCQMYGEQVIAAVDRQALKLEEERQSRTTPSAPSNRIFTPPKSLKESISKCEKRIVKPCNWKKALQGHFKQHKLLELDILLHSPLKLNAMIEKNRYYMMSNQDIVQQIHSQIIETFSRIELLTQAIPITYPGHVLYSERLKFGALGYNIFFSLVKLVLDSHMITLIQEELKEQQQRRNEAFVLRIFEFFVEAYFNSFGHYNVLIEEPYEDMNILVMIVQLKSPQLLLHVFQKYGAYLSEHMTNRSKVTLVVRFIRHLIPMHVVKTCLLEHTKILCSELICDRKLYPFQKERNIIHYLVGINGKCGFDENDYFKEWIHLVETIIDQAYKSGKLQESTKTQLLKLFGEKNSSNFSPIEYLQYNVYRDEKKTSHGIIFKEFIERKIGVHIRLQFKNLQDKYCSRFTNHNMFFSSRRH</sequence>
<protein>
    <submittedName>
        <fullName evidence="2">Uncharacterized protein</fullName>
    </submittedName>
</protein>
<dbReference type="AlphaFoldDB" id="A0A6A5BZL0"/>
<dbReference type="OrthoDB" id="10515709at2759"/>
<dbReference type="VEuPathDB" id="AmoebaDB:NF0105280"/>
<dbReference type="Proteomes" id="UP000444721">
    <property type="component" value="Unassembled WGS sequence"/>
</dbReference>